<dbReference type="Proteomes" id="UP001596045">
    <property type="component" value="Unassembled WGS sequence"/>
</dbReference>
<comment type="caution">
    <text evidence="2">The sequence shown here is derived from an EMBL/GenBank/DDBJ whole genome shotgun (WGS) entry which is preliminary data.</text>
</comment>
<reference evidence="3" key="1">
    <citation type="journal article" date="2019" name="Int. J. Syst. Evol. Microbiol.">
        <title>The Global Catalogue of Microorganisms (GCM) 10K type strain sequencing project: providing services to taxonomists for standard genome sequencing and annotation.</title>
        <authorList>
            <consortium name="The Broad Institute Genomics Platform"/>
            <consortium name="The Broad Institute Genome Sequencing Center for Infectious Disease"/>
            <person name="Wu L."/>
            <person name="Ma J."/>
        </authorList>
    </citation>
    <scope>NUCLEOTIDE SEQUENCE [LARGE SCALE GENOMIC DNA]</scope>
    <source>
        <strain evidence="3">JCM 17066</strain>
    </source>
</reference>
<accession>A0ABW0MF19</accession>
<sequence>MMTQSPAEPPEPVALAAEQQAGTNPEPLPLLPVILQFKDVASNSNINFTFTTVGVVWSLGARSGDSVGFSYNVAPESADSDSCIKKIEFNNAVLSIRTGEVDQASNAFTLTLFLQVAPKVDYLQGYCTLNNEAVVTVTIGAQGAVQWRNGRISAVLVQHGKNYRKLSFIVKGARAGVKVDLMVNAKRGLGKVNWSLGPNFSDAGGVRLASTHGGVLPLASMSYGFDTVSFITAAPADGATSGNGGDPLEFYLNTYIAWYPEDLNYIYLRTSCDSSVTVLAQVGNRQPQIVSQTDTVFTL</sequence>
<keyword evidence="3" id="KW-1185">Reference proteome</keyword>
<evidence type="ECO:0000313" key="2">
    <source>
        <dbReference type="EMBL" id="MFC5475552.1"/>
    </source>
</evidence>
<evidence type="ECO:0000313" key="3">
    <source>
        <dbReference type="Proteomes" id="UP001596045"/>
    </source>
</evidence>
<evidence type="ECO:0000256" key="1">
    <source>
        <dbReference type="SAM" id="MobiDB-lite"/>
    </source>
</evidence>
<name>A0ABW0MF19_9BURK</name>
<proteinExistence type="predicted"/>
<dbReference type="EMBL" id="JBHSMT010000028">
    <property type="protein sequence ID" value="MFC5475552.1"/>
    <property type="molecule type" value="Genomic_DNA"/>
</dbReference>
<organism evidence="2 3">
    <name type="scientific">Paraherbaspirillum soli</name>
    <dbReference type="NCBI Taxonomy" id="631222"/>
    <lineage>
        <taxon>Bacteria</taxon>
        <taxon>Pseudomonadati</taxon>
        <taxon>Pseudomonadota</taxon>
        <taxon>Betaproteobacteria</taxon>
        <taxon>Burkholderiales</taxon>
        <taxon>Oxalobacteraceae</taxon>
        <taxon>Paraherbaspirillum</taxon>
    </lineage>
</organism>
<feature type="region of interest" description="Disordered" evidence="1">
    <location>
        <begin position="1"/>
        <end position="20"/>
    </location>
</feature>
<dbReference type="RefSeq" id="WP_378998955.1">
    <property type="nucleotide sequence ID" value="NZ_JBHSMT010000028.1"/>
</dbReference>
<protein>
    <submittedName>
        <fullName evidence="2">Uncharacterized protein</fullName>
    </submittedName>
</protein>
<gene>
    <name evidence="2" type="ORF">ACFPM8_16440</name>
</gene>